<feature type="binding site" evidence="12">
    <location>
        <position position="113"/>
    </location>
    <ligand>
        <name>S-adenosyl-L-methionine</name>
        <dbReference type="ChEBI" id="CHEBI:59789"/>
    </ligand>
</feature>
<feature type="binding site" evidence="12">
    <location>
        <position position="307"/>
    </location>
    <ligand>
        <name>[4Fe-4S] cluster</name>
        <dbReference type="ChEBI" id="CHEBI:49883"/>
        <label>2</label>
        <note>4Fe-4S-substrate</note>
    </ligand>
</feature>
<evidence type="ECO:0000256" key="11">
    <source>
        <dbReference type="ARBA" id="ARBA00048697"/>
    </source>
</evidence>
<dbReference type="Proteomes" id="UP000494183">
    <property type="component" value="Unassembled WGS sequence"/>
</dbReference>
<keyword evidence="16" id="KW-1185">Reference proteome</keyword>
<dbReference type="SFLD" id="SFLDG01386">
    <property type="entry name" value="main_SPASM_domain-containing"/>
    <property type="match status" value="1"/>
</dbReference>
<comment type="similarity">
    <text evidence="12">Belongs to the radical SAM superfamily. MoaA family.</text>
</comment>
<reference evidence="15 16" key="1">
    <citation type="submission" date="2020-04" db="EMBL/GenBank/DDBJ databases">
        <authorList>
            <person name="De Canck E."/>
        </authorList>
    </citation>
    <scope>NUCLEOTIDE SEQUENCE [LARGE SCALE GENOMIC DNA]</scope>
    <source>
        <strain evidence="15 16">LMG 6000</strain>
    </source>
</reference>
<feature type="binding site" evidence="12">
    <location>
        <position position="206"/>
    </location>
    <ligand>
        <name>GTP</name>
        <dbReference type="ChEBI" id="CHEBI:37565"/>
    </ligand>
</feature>
<organism evidence="15 16">
    <name type="scientific">Achromobacter insolitus</name>
    <dbReference type="NCBI Taxonomy" id="217204"/>
    <lineage>
        <taxon>Bacteria</taxon>
        <taxon>Pseudomonadati</taxon>
        <taxon>Pseudomonadota</taxon>
        <taxon>Betaproteobacteria</taxon>
        <taxon>Burkholderiales</taxon>
        <taxon>Alcaligenaceae</taxon>
        <taxon>Achromobacter</taxon>
    </lineage>
</organism>
<feature type="binding site" evidence="12">
    <location>
        <position position="321"/>
    </location>
    <ligand>
        <name>[4Fe-4S] cluster</name>
        <dbReference type="ChEBI" id="CHEBI:49883"/>
        <label>2</label>
        <note>4Fe-4S-substrate</note>
    </ligand>
</feature>
<gene>
    <name evidence="15" type="primary">moaA_1</name>
    <name evidence="12" type="synonym">moaA</name>
    <name evidence="15" type="ORF">LMG6000_01658</name>
</gene>
<dbReference type="PANTHER" id="PTHR22960">
    <property type="entry name" value="MOLYBDOPTERIN COFACTOR SYNTHESIS PROTEIN A"/>
    <property type="match status" value="1"/>
</dbReference>
<dbReference type="EMBL" id="CADILH010000002">
    <property type="protein sequence ID" value="CAB3930604.1"/>
    <property type="molecule type" value="Genomic_DNA"/>
</dbReference>
<feature type="binding site" evidence="12">
    <location>
        <position position="240"/>
    </location>
    <ligand>
        <name>S-adenosyl-L-methionine</name>
        <dbReference type="ChEBI" id="CHEBI:59789"/>
    </ligand>
</feature>
<dbReference type="PANTHER" id="PTHR22960:SF0">
    <property type="entry name" value="MOLYBDENUM COFACTOR BIOSYNTHESIS PROTEIN 1"/>
    <property type="match status" value="1"/>
</dbReference>
<evidence type="ECO:0000256" key="13">
    <source>
        <dbReference type="SAM" id="MobiDB-lite"/>
    </source>
</evidence>
<dbReference type="GO" id="GO:0051539">
    <property type="term" value="F:4 iron, 4 sulfur cluster binding"/>
    <property type="evidence" value="ECO:0007669"/>
    <property type="project" value="UniProtKB-UniRule"/>
</dbReference>
<dbReference type="GO" id="GO:0061798">
    <property type="term" value="F:GTP 3',8'-cyclase activity"/>
    <property type="evidence" value="ECO:0007669"/>
    <property type="project" value="UniProtKB-UniRule"/>
</dbReference>
<protein>
    <recommendedName>
        <fullName evidence="1 12">GTP 3',8-cyclase</fullName>
        <ecNumber evidence="1 12">4.1.99.22</ecNumber>
    </recommendedName>
    <alternativeName>
        <fullName evidence="12">Molybdenum cofactor biosynthesis protein A</fullName>
    </alternativeName>
</protein>
<keyword evidence="2 12" id="KW-0004">4Fe-4S</keyword>
<comment type="subunit">
    <text evidence="12">Monomer and homodimer.</text>
</comment>
<dbReference type="AlphaFoldDB" id="A0A6S7EYK5"/>
<evidence type="ECO:0000256" key="7">
    <source>
        <dbReference type="ARBA" id="ARBA00023014"/>
    </source>
</evidence>
<feature type="domain" description="Radical SAM core" evidence="14">
    <location>
        <begin position="46"/>
        <end position="270"/>
    </location>
</feature>
<evidence type="ECO:0000256" key="10">
    <source>
        <dbReference type="ARBA" id="ARBA00023239"/>
    </source>
</evidence>
<feature type="binding site" evidence="12">
    <location>
        <position position="62"/>
    </location>
    <ligand>
        <name>[4Fe-4S] cluster</name>
        <dbReference type="ChEBI" id="CHEBI:49883"/>
        <label>1</label>
        <note>4Fe-4S-S-AdoMet</note>
    </ligand>
</feature>
<comment type="pathway">
    <text evidence="12">Cofactor biosynthesis; molybdopterin biosynthesis.</text>
</comment>
<feature type="binding site" evidence="12">
    <location>
        <position position="144"/>
    </location>
    <ligand>
        <name>GTP</name>
        <dbReference type="ChEBI" id="CHEBI:37565"/>
    </ligand>
</feature>
<dbReference type="Gene3D" id="3.20.20.70">
    <property type="entry name" value="Aldolase class I"/>
    <property type="match status" value="1"/>
</dbReference>
<dbReference type="CDD" id="cd21117">
    <property type="entry name" value="Twitch_MoaA"/>
    <property type="match status" value="1"/>
</dbReference>
<keyword evidence="9 12" id="KW-0501">Molybdenum cofactor biosynthesis</keyword>
<name>A0A6S7EYK5_9BURK</name>
<evidence type="ECO:0000256" key="1">
    <source>
        <dbReference type="ARBA" id="ARBA00012167"/>
    </source>
</evidence>
<keyword evidence="8 12" id="KW-0342">GTP-binding</keyword>
<dbReference type="SFLD" id="SFLDG01067">
    <property type="entry name" value="SPASM/twitch_domain_containing"/>
    <property type="match status" value="1"/>
</dbReference>
<dbReference type="Pfam" id="PF06463">
    <property type="entry name" value="Mob_synth_C"/>
    <property type="match status" value="1"/>
</dbReference>
<dbReference type="InterPro" id="IPR013483">
    <property type="entry name" value="MoaA"/>
</dbReference>
<evidence type="ECO:0000313" key="16">
    <source>
        <dbReference type="Proteomes" id="UP000494183"/>
    </source>
</evidence>
<evidence type="ECO:0000256" key="12">
    <source>
        <dbReference type="HAMAP-Rule" id="MF_01225"/>
    </source>
</evidence>
<dbReference type="Pfam" id="PF04055">
    <property type="entry name" value="Radical_SAM"/>
    <property type="match status" value="1"/>
</dbReference>
<evidence type="ECO:0000256" key="4">
    <source>
        <dbReference type="ARBA" id="ARBA00022723"/>
    </source>
</evidence>
<keyword evidence="3 12" id="KW-0949">S-adenosyl-L-methionine</keyword>
<dbReference type="GO" id="GO:0005525">
    <property type="term" value="F:GTP binding"/>
    <property type="evidence" value="ECO:0007669"/>
    <property type="project" value="UniProtKB-UniRule"/>
</dbReference>
<keyword evidence="6 12" id="KW-0408">Iron</keyword>
<evidence type="ECO:0000256" key="8">
    <source>
        <dbReference type="ARBA" id="ARBA00023134"/>
    </source>
</evidence>
<dbReference type="InterPro" id="IPR050105">
    <property type="entry name" value="MoCo_biosynth_MoaA/MoaC"/>
</dbReference>
<dbReference type="GO" id="GO:0006777">
    <property type="term" value="P:Mo-molybdopterin cofactor biosynthetic process"/>
    <property type="evidence" value="ECO:0007669"/>
    <property type="project" value="UniProtKB-UniRule"/>
</dbReference>
<comment type="catalytic activity">
    <reaction evidence="11 12">
        <text>GTP + AH2 + S-adenosyl-L-methionine = (8S)-3',8-cyclo-7,8-dihydroguanosine 5'-triphosphate + 5'-deoxyadenosine + L-methionine + A + H(+)</text>
        <dbReference type="Rhea" id="RHEA:49576"/>
        <dbReference type="ChEBI" id="CHEBI:13193"/>
        <dbReference type="ChEBI" id="CHEBI:15378"/>
        <dbReference type="ChEBI" id="CHEBI:17319"/>
        <dbReference type="ChEBI" id="CHEBI:17499"/>
        <dbReference type="ChEBI" id="CHEBI:37565"/>
        <dbReference type="ChEBI" id="CHEBI:57844"/>
        <dbReference type="ChEBI" id="CHEBI:59789"/>
        <dbReference type="ChEBI" id="CHEBI:131766"/>
        <dbReference type="EC" id="4.1.99.22"/>
    </reaction>
</comment>
<accession>A0A6S7EYK5</accession>
<comment type="cofactor">
    <cofactor evidence="12">
        <name>[4Fe-4S] cluster</name>
        <dbReference type="ChEBI" id="CHEBI:49883"/>
    </cofactor>
    <text evidence="12">Binds 2 [4Fe-4S] clusters. Binds 1 [4Fe-4S] cluster coordinated with 3 cysteines and an exchangeable S-adenosyl-L-methionine and 1 [4Fe-4S] cluster coordinated with 3 cysteines and the GTP-derived substrate.</text>
</comment>
<dbReference type="InterPro" id="IPR040064">
    <property type="entry name" value="MoaA-like"/>
</dbReference>
<dbReference type="GO" id="GO:0046872">
    <property type="term" value="F:metal ion binding"/>
    <property type="evidence" value="ECO:0007669"/>
    <property type="project" value="UniProtKB-KW"/>
</dbReference>
<dbReference type="InterPro" id="IPR058240">
    <property type="entry name" value="rSAM_sf"/>
</dbReference>
<evidence type="ECO:0000259" key="14">
    <source>
        <dbReference type="PROSITE" id="PS51918"/>
    </source>
</evidence>
<proteinExistence type="inferred from homology"/>
<evidence type="ECO:0000256" key="2">
    <source>
        <dbReference type="ARBA" id="ARBA00022485"/>
    </source>
</evidence>
<dbReference type="SFLD" id="SFLDS00029">
    <property type="entry name" value="Radical_SAM"/>
    <property type="match status" value="1"/>
</dbReference>
<feature type="binding site" evidence="12">
    <location>
        <position position="109"/>
    </location>
    <ligand>
        <name>GTP</name>
        <dbReference type="ChEBI" id="CHEBI:37565"/>
    </ligand>
</feature>
<dbReference type="InterPro" id="IPR000385">
    <property type="entry name" value="MoaA_NifB_PqqE_Fe-S-bd_CS"/>
</dbReference>
<keyword evidence="7 12" id="KW-0411">Iron-sulfur</keyword>
<feature type="binding site" evidence="12">
    <location>
        <position position="168"/>
    </location>
    <ligand>
        <name>S-adenosyl-L-methionine</name>
        <dbReference type="ChEBI" id="CHEBI:59789"/>
    </ligand>
</feature>
<dbReference type="GO" id="GO:1904047">
    <property type="term" value="F:S-adenosyl-L-methionine binding"/>
    <property type="evidence" value="ECO:0007669"/>
    <property type="project" value="UniProtKB-UniRule"/>
</dbReference>
<dbReference type="UniPathway" id="UPA00344"/>
<dbReference type="InterPro" id="IPR007197">
    <property type="entry name" value="rSAM"/>
</dbReference>
<dbReference type="InterPro" id="IPR006638">
    <property type="entry name" value="Elp3/MiaA/NifB-like_rSAM"/>
</dbReference>
<evidence type="ECO:0000256" key="5">
    <source>
        <dbReference type="ARBA" id="ARBA00022741"/>
    </source>
</evidence>
<dbReference type="SUPFAM" id="SSF102114">
    <property type="entry name" value="Radical SAM enzymes"/>
    <property type="match status" value="1"/>
</dbReference>
<feature type="binding site" evidence="12">
    <location>
        <position position="68"/>
    </location>
    <ligand>
        <name>S-adenosyl-L-methionine</name>
        <dbReference type="ChEBI" id="CHEBI:59789"/>
    </ligand>
</feature>
<dbReference type="InterPro" id="IPR013785">
    <property type="entry name" value="Aldolase_TIM"/>
</dbReference>
<evidence type="ECO:0000256" key="6">
    <source>
        <dbReference type="ARBA" id="ARBA00023004"/>
    </source>
</evidence>
<dbReference type="PROSITE" id="PS01305">
    <property type="entry name" value="MOAA_NIFB_PQQE"/>
    <property type="match status" value="1"/>
</dbReference>
<keyword evidence="4 12" id="KW-0479">Metal-binding</keyword>
<feature type="binding site" evidence="12">
    <location>
        <position position="69"/>
    </location>
    <ligand>
        <name>[4Fe-4S] cluster</name>
        <dbReference type="ChEBI" id="CHEBI:49883"/>
        <label>1</label>
        <note>4Fe-4S-S-AdoMet</note>
    </ligand>
</feature>
<sequence length="380" mass="41181">MSTERDAPGYDVPMSKVIFLADRRGGPLAPVAPGELPPHGQPARDQRARPLRDLRISVTDRCNFRCTYCMPREVFDSSYTFMPHSALLSFEEISRLAGIFTQLGVEKIRLTGGEPLLRKHIENLVGLLAELRTPAGAPLDLTLTTNGSMLARKAAALKSAGLTRVTVSLDALDPAMFQGMSDSGFTPDDVLRGVDAAAEAGLAPVKVNMVVRRGLNDGQILPMAERFRHSGHILRFIEYMDVGNTNGWNLAEVVPSQEVLDRIGAAYPLEPVASGEMGRVAERWRYLDGGGEIGVISSVTHAFCGGCTRARLSPEGKLFLCLFAHDGYDLRAPLRDGASDAELAAIIAGIWAGRSDNYSELRGRNMADPARKIEMSYIGG</sequence>
<feature type="binding site" evidence="12">
    <location>
        <position position="66"/>
    </location>
    <ligand>
        <name>[4Fe-4S] cluster</name>
        <dbReference type="ChEBI" id="CHEBI:49883"/>
        <label>1</label>
        <note>4Fe-4S-S-AdoMet</note>
    </ligand>
</feature>
<feature type="binding site" evidence="12">
    <location>
        <begin position="309"/>
        <end position="311"/>
    </location>
    <ligand>
        <name>GTP</name>
        <dbReference type="ChEBI" id="CHEBI:37565"/>
    </ligand>
</feature>
<dbReference type="HAMAP" id="MF_01225_B">
    <property type="entry name" value="MoaA_B"/>
    <property type="match status" value="1"/>
</dbReference>
<keyword evidence="5 12" id="KW-0547">Nucleotide-binding</keyword>
<evidence type="ECO:0000256" key="3">
    <source>
        <dbReference type="ARBA" id="ARBA00022691"/>
    </source>
</evidence>
<dbReference type="NCBIfam" id="TIGR02666">
    <property type="entry name" value="moaA"/>
    <property type="match status" value="1"/>
</dbReference>
<dbReference type="SMART" id="SM00729">
    <property type="entry name" value="Elp3"/>
    <property type="match status" value="1"/>
</dbReference>
<evidence type="ECO:0000313" key="15">
    <source>
        <dbReference type="EMBL" id="CAB3930604.1"/>
    </source>
</evidence>
<keyword evidence="10 12" id="KW-0456">Lyase</keyword>
<dbReference type="InterPro" id="IPR010505">
    <property type="entry name" value="MoaA_twitch"/>
</dbReference>
<dbReference type="GO" id="GO:0061799">
    <property type="term" value="F:cyclic pyranopterin monophosphate synthase activity"/>
    <property type="evidence" value="ECO:0007669"/>
    <property type="project" value="TreeGrafter"/>
</dbReference>
<dbReference type="CDD" id="cd01335">
    <property type="entry name" value="Radical_SAM"/>
    <property type="match status" value="1"/>
</dbReference>
<evidence type="ECO:0000256" key="9">
    <source>
        <dbReference type="ARBA" id="ARBA00023150"/>
    </source>
</evidence>
<dbReference type="EC" id="4.1.99.22" evidence="1 12"/>
<feature type="region of interest" description="Disordered" evidence="13">
    <location>
        <begin position="29"/>
        <end position="49"/>
    </location>
</feature>
<feature type="binding site" evidence="12">
    <location>
        <position position="304"/>
    </location>
    <ligand>
        <name>[4Fe-4S] cluster</name>
        <dbReference type="ChEBI" id="CHEBI:49883"/>
        <label>2</label>
        <note>4Fe-4S-substrate</note>
    </ligand>
</feature>
<dbReference type="PROSITE" id="PS51918">
    <property type="entry name" value="RADICAL_SAM"/>
    <property type="match status" value="1"/>
</dbReference>
<dbReference type="SFLD" id="SFLDG01383">
    <property type="entry name" value="cyclic_pyranopterin_phosphate"/>
    <property type="match status" value="1"/>
</dbReference>
<feature type="binding site" evidence="12">
    <location>
        <position position="55"/>
    </location>
    <ligand>
        <name>GTP</name>
        <dbReference type="ChEBI" id="CHEBI:37565"/>
    </ligand>
</feature>
<comment type="function">
    <text evidence="12">Catalyzes the cyclization of GTP to (8S)-3',8-cyclo-7,8-dihydroguanosine 5'-triphosphate.</text>
</comment>